<accession>A0A9W9TZY9</accession>
<dbReference type="PANTHER" id="PTHR20958:SF6">
    <property type="entry name" value="GLYCINE N-ACYLTRANSFERASE-LIKE PROTEIN"/>
    <property type="match status" value="1"/>
</dbReference>
<feature type="domain" description="GCN5-related N-acetyltransferase Rv2170-like" evidence="1">
    <location>
        <begin position="295"/>
        <end position="376"/>
    </location>
</feature>
<gene>
    <name evidence="2" type="ORF">N7476_011380</name>
</gene>
<reference evidence="2" key="1">
    <citation type="submission" date="2022-12" db="EMBL/GenBank/DDBJ databases">
        <authorList>
            <person name="Petersen C."/>
        </authorList>
    </citation>
    <scope>NUCLEOTIDE SEQUENCE</scope>
    <source>
        <strain evidence="2">IBT 21472</strain>
    </source>
</reference>
<sequence length="383" mass="41977">MAQIYEHDATSILPILASHLPDSITCLRRIQHGVAYPSPTAKILATFPPSATPDPDSSWLAARVDLFLGRQTQIVLYSSLEARTLLPPIGSVTQSDGSTDPVLSTFDADPAELDIARDQLLALMRYVKDHLLPGYLTSLSQSESAQSAAEDKNSIVPNTNGVPLIPPPSPKAFLFGALPSALFVLLLRDRVLADTNGEVDPIPGLRIHRFDNPPYYTYLFPRAVFGATSTSVLPDGYRYHDRKGRVGVLPEHLDLVQSRTNIPRPREQLLKMPGVALYCENDGDASREGKEEMPIAWGFLGVDGAVATLHVEPEHRGKGLALALSKKVMREGMVPGDEEVRGKLGEWVHTEVAQYNKASRRVMEKIGGEVMSTVMWTVIELVD</sequence>
<proteinExistence type="predicted"/>
<protein>
    <recommendedName>
        <fullName evidence="1">GCN5-related N-acetyltransferase Rv2170-like domain-containing protein</fullName>
    </recommendedName>
</protein>
<dbReference type="PANTHER" id="PTHR20958">
    <property type="entry name" value="GLYCINE N-ACYLTRANSFERASE-LIKE PROTEIN"/>
    <property type="match status" value="1"/>
</dbReference>
<evidence type="ECO:0000313" key="3">
    <source>
        <dbReference type="Proteomes" id="UP001147746"/>
    </source>
</evidence>
<dbReference type="Pfam" id="PF08445">
    <property type="entry name" value="FR47"/>
    <property type="match status" value="1"/>
</dbReference>
<dbReference type="AlphaFoldDB" id="A0A9W9TZY9"/>
<name>A0A9W9TZY9_9EURO</name>
<dbReference type="InterPro" id="IPR016181">
    <property type="entry name" value="Acyl_CoA_acyltransferase"/>
</dbReference>
<dbReference type="InterPro" id="IPR053225">
    <property type="entry name" value="Acyl-CoA_N-acyltransferase"/>
</dbReference>
<dbReference type="EMBL" id="JAPZBO010000010">
    <property type="protein sequence ID" value="KAJ5299823.1"/>
    <property type="molecule type" value="Genomic_DNA"/>
</dbReference>
<dbReference type="GO" id="GO:0016747">
    <property type="term" value="F:acyltransferase activity, transferring groups other than amino-acyl groups"/>
    <property type="evidence" value="ECO:0007669"/>
    <property type="project" value="InterPro"/>
</dbReference>
<reference evidence="2" key="2">
    <citation type="journal article" date="2023" name="IMA Fungus">
        <title>Comparative genomic study of the Penicillium genus elucidates a diverse pangenome and 15 lateral gene transfer events.</title>
        <authorList>
            <person name="Petersen C."/>
            <person name="Sorensen T."/>
            <person name="Nielsen M.R."/>
            <person name="Sondergaard T.E."/>
            <person name="Sorensen J.L."/>
            <person name="Fitzpatrick D.A."/>
            <person name="Frisvad J.C."/>
            <person name="Nielsen K.L."/>
        </authorList>
    </citation>
    <scope>NUCLEOTIDE SEQUENCE</scope>
    <source>
        <strain evidence="2">IBT 21472</strain>
    </source>
</reference>
<comment type="caution">
    <text evidence="2">The sequence shown here is derived from an EMBL/GenBank/DDBJ whole genome shotgun (WGS) entry which is preliminary data.</text>
</comment>
<dbReference type="Proteomes" id="UP001147746">
    <property type="component" value="Unassembled WGS sequence"/>
</dbReference>
<organism evidence="2 3">
    <name type="scientific">Penicillium atrosanguineum</name>
    <dbReference type="NCBI Taxonomy" id="1132637"/>
    <lineage>
        <taxon>Eukaryota</taxon>
        <taxon>Fungi</taxon>
        <taxon>Dikarya</taxon>
        <taxon>Ascomycota</taxon>
        <taxon>Pezizomycotina</taxon>
        <taxon>Eurotiomycetes</taxon>
        <taxon>Eurotiomycetidae</taxon>
        <taxon>Eurotiales</taxon>
        <taxon>Aspergillaceae</taxon>
        <taxon>Penicillium</taxon>
    </lineage>
</organism>
<dbReference type="InterPro" id="IPR013653">
    <property type="entry name" value="GCN5-like_dom"/>
</dbReference>
<evidence type="ECO:0000259" key="1">
    <source>
        <dbReference type="Pfam" id="PF08445"/>
    </source>
</evidence>
<dbReference type="SUPFAM" id="SSF55729">
    <property type="entry name" value="Acyl-CoA N-acyltransferases (Nat)"/>
    <property type="match status" value="1"/>
</dbReference>
<keyword evidence="3" id="KW-1185">Reference proteome</keyword>
<dbReference type="Gene3D" id="3.40.630.30">
    <property type="match status" value="1"/>
</dbReference>
<evidence type="ECO:0000313" key="2">
    <source>
        <dbReference type="EMBL" id="KAJ5299823.1"/>
    </source>
</evidence>